<keyword evidence="4" id="KW-1185">Reference proteome</keyword>
<feature type="compositionally biased region" description="Basic and acidic residues" evidence="1">
    <location>
        <begin position="401"/>
        <end position="416"/>
    </location>
</feature>
<accession>A0A6A6ABY6</accession>
<evidence type="ECO:0000313" key="4">
    <source>
        <dbReference type="Proteomes" id="UP000799771"/>
    </source>
</evidence>
<dbReference type="OrthoDB" id="3692364at2759"/>
<feature type="region of interest" description="Disordered" evidence="1">
    <location>
        <begin position="401"/>
        <end position="450"/>
    </location>
</feature>
<reference evidence="3" key="1">
    <citation type="journal article" date="2020" name="Stud. Mycol.">
        <title>101 Dothideomycetes genomes: a test case for predicting lifestyles and emergence of pathogens.</title>
        <authorList>
            <person name="Haridas S."/>
            <person name="Albert R."/>
            <person name="Binder M."/>
            <person name="Bloem J."/>
            <person name="Labutti K."/>
            <person name="Salamov A."/>
            <person name="Andreopoulos B."/>
            <person name="Baker S."/>
            <person name="Barry K."/>
            <person name="Bills G."/>
            <person name="Bluhm B."/>
            <person name="Cannon C."/>
            <person name="Castanera R."/>
            <person name="Culley D."/>
            <person name="Daum C."/>
            <person name="Ezra D."/>
            <person name="Gonzalez J."/>
            <person name="Henrissat B."/>
            <person name="Kuo A."/>
            <person name="Liang C."/>
            <person name="Lipzen A."/>
            <person name="Lutzoni F."/>
            <person name="Magnuson J."/>
            <person name="Mondo S."/>
            <person name="Nolan M."/>
            <person name="Ohm R."/>
            <person name="Pangilinan J."/>
            <person name="Park H.-J."/>
            <person name="Ramirez L."/>
            <person name="Alfaro M."/>
            <person name="Sun H."/>
            <person name="Tritt A."/>
            <person name="Yoshinaga Y."/>
            <person name="Zwiers L.-H."/>
            <person name="Turgeon B."/>
            <person name="Goodwin S."/>
            <person name="Spatafora J."/>
            <person name="Crous P."/>
            <person name="Grigoriev I."/>
        </authorList>
    </citation>
    <scope>NUCLEOTIDE SEQUENCE</scope>
    <source>
        <strain evidence="3">CBS 119687</strain>
    </source>
</reference>
<organism evidence="3 4">
    <name type="scientific">Dothidotthia symphoricarpi CBS 119687</name>
    <dbReference type="NCBI Taxonomy" id="1392245"/>
    <lineage>
        <taxon>Eukaryota</taxon>
        <taxon>Fungi</taxon>
        <taxon>Dikarya</taxon>
        <taxon>Ascomycota</taxon>
        <taxon>Pezizomycotina</taxon>
        <taxon>Dothideomycetes</taxon>
        <taxon>Pleosporomycetidae</taxon>
        <taxon>Pleosporales</taxon>
        <taxon>Dothidotthiaceae</taxon>
        <taxon>Dothidotthia</taxon>
    </lineage>
</organism>
<protein>
    <recommendedName>
        <fullName evidence="2">Bacteriophage T5 Orf172 DNA-binding domain-containing protein</fullName>
    </recommendedName>
</protein>
<evidence type="ECO:0000259" key="2">
    <source>
        <dbReference type="Pfam" id="PF10544"/>
    </source>
</evidence>
<sequence>MPRRSSLIVPLAQPTSTHRRRSANARLITSVQTPKTLQTPGSSSSQPISIPSDSENDEEDDDDDTISIRQKSNTKKSRSDTSQPRPSSGRTPRSGQPTTPERARPAPARHAATDPGILQSARRSEFNGSPISYPRIYWPYCKFMAYAYSGAMRNHQKTCDACLEKEEMLKEDKREEEENQPKEEPAVHTPRESATEMTHDDDDNTRGDETDERDLQVKDTKKDNKISAQLLHNRLIVLAKESLTKKEDKGYIYIFRDPQKKGLLKIGHTTNVNKRGKQHEKCGLKLDWVHISGGVKLVKRAEQLVKLDMKHLCRPWKCSICCQKHGEWFEIEEEKAKGIMNRWVKWINERDPYQEDLTLDPIWKFLMDYGRMPQREIGHNDHEARQLHWIWVLSQPTSSDKRRFEEHKNSRRHDDSEAQSTIHQHRDSDKSVQQHAPKYQETMTAPSDSAGIGHVIRTLADGGQDVKLTIRIEIKGNSSTSRMPQG</sequence>
<feature type="region of interest" description="Disordered" evidence="1">
    <location>
        <begin position="1"/>
        <end position="129"/>
    </location>
</feature>
<dbReference type="EMBL" id="ML977506">
    <property type="protein sequence ID" value="KAF2129432.1"/>
    <property type="molecule type" value="Genomic_DNA"/>
</dbReference>
<feature type="compositionally biased region" description="Acidic residues" evidence="1">
    <location>
        <begin position="54"/>
        <end position="65"/>
    </location>
</feature>
<name>A0A6A6ABY6_9PLEO</name>
<dbReference type="PANTHER" id="PTHR28094:SF1">
    <property type="entry name" value="MEIOTICALLY UP-REGULATED GENE 113 PROTEIN"/>
    <property type="match status" value="1"/>
</dbReference>
<feature type="compositionally biased region" description="Low complexity" evidence="1">
    <location>
        <begin position="97"/>
        <end position="115"/>
    </location>
</feature>
<feature type="domain" description="Bacteriophage T5 Orf172 DNA-binding" evidence="2">
    <location>
        <begin position="250"/>
        <end position="344"/>
    </location>
</feature>
<evidence type="ECO:0000313" key="3">
    <source>
        <dbReference type="EMBL" id="KAF2129432.1"/>
    </source>
</evidence>
<dbReference type="InterPro" id="IPR018306">
    <property type="entry name" value="Phage_T5_Orf172_DNA-bd"/>
</dbReference>
<dbReference type="PANTHER" id="PTHR28094">
    <property type="entry name" value="MEIOTICALLY UP-REGULATED GENE 113 PROTEIN"/>
    <property type="match status" value="1"/>
</dbReference>
<gene>
    <name evidence="3" type="ORF">P153DRAFT_357010</name>
</gene>
<feature type="compositionally biased region" description="Low complexity" evidence="1">
    <location>
        <begin position="42"/>
        <end position="53"/>
    </location>
</feature>
<proteinExistence type="predicted"/>
<feature type="region of interest" description="Disordered" evidence="1">
    <location>
        <begin position="170"/>
        <end position="220"/>
    </location>
</feature>
<dbReference type="Proteomes" id="UP000799771">
    <property type="component" value="Unassembled WGS sequence"/>
</dbReference>
<feature type="compositionally biased region" description="Polar residues" evidence="1">
    <location>
        <begin position="27"/>
        <end position="41"/>
    </location>
</feature>
<dbReference type="RefSeq" id="XP_033523821.1">
    <property type="nucleotide sequence ID" value="XM_033666698.1"/>
</dbReference>
<dbReference type="InterPro" id="IPR053006">
    <property type="entry name" value="Meiosis_regulatory"/>
</dbReference>
<evidence type="ECO:0000256" key="1">
    <source>
        <dbReference type="SAM" id="MobiDB-lite"/>
    </source>
</evidence>
<dbReference type="Pfam" id="PF10544">
    <property type="entry name" value="T5orf172"/>
    <property type="match status" value="1"/>
</dbReference>
<dbReference type="AlphaFoldDB" id="A0A6A6ABY6"/>
<feature type="compositionally biased region" description="Basic and acidic residues" evidence="1">
    <location>
        <begin position="179"/>
        <end position="220"/>
    </location>
</feature>
<feature type="compositionally biased region" description="Polar residues" evidence="1">
    <location>
        <begin position="80"/>
        <end position="96"/>
    </location>
</feature>
<dbReference type="GeneID" id="54407130"/>